<keyword evidence="4" id="KW-1185">Reference proteome</keyword>
<evidence type="ECO:0000256" key="1">
    <source>
        <dbReference type="ARBA" id="ARBA00023002"/>
    </source>
</evidence>
<dbReference type="Gene3D" id="3.40.309.10">
    <property type="entry name" value="Aldehyde Dehydrogenase, Chain A, domain 2"/>
    <property type="match status" value="1"/>
</dbReference>
<keyword evidence="2" id="KW-0520">NAD</keyword>
<dbReference type="InterPro" id="IPR050485">
    <property type="entry name" value="Proline_metab_enzyme"/>
</dbReference>
<dbReference type="InterPro" id="IPR016162">
    <property type="entry name" value="Ald_DH_N"/>
</dbReference>
<comment type="caution">
    <text evidence="3">The sequence shown here is derived from an EMBL/GenBank/DDBJ whole genome shotgun (WGS) entry which is preliminary data.</text>
</comment>
<dbReference type="AlphaFoldDB" id="A0AAD4DVX1"/>
<dbReference type="GeneID" id="64664240"/>
<organism evidence="3 4">
    <name type="scientific">Suillus fuscotomentosus</name>
    <dbReference type="NCBI Taxonomy" id="1912939"/>
    <lineage>
        <taxon>Eukaryota</taxon>
        <taxon>Fungi</taxon>
        <taxon>Dikarya</taxon>
        <taxon>Basidiomycota</taxon>
        <taxon>Agaricomycotina</taxon>
        <taxon>Agaricomycetes</taxon>
        <taxon>Agaricomycetidae</taxon>
        <taxon>Boletales</taxon>
        <taxon>Suillineae</taxon>
        <taxon>Suillaceae</taxon>
        <taxon>Suillus</taxon>
    </lineage>
</organism>
<name>A0AAD4DVX1_9AGAM</name>
<reference evidence="3" key="1">
    <citation type="journal article" date="2020" name="New Phytol.">
        <title>Comparative genomics reveals dynamic genome evolution in host specialist ectomycorrhizal fungi.</title>
        <authorList>
            <person name="Lofgren L.A."/>
            <person name="Nguyen N.H."/>
            <person name="Vilgalys R."/>
            <person name="Ruytinx J."/>
            <person name="Liao H.L."/>
            <person name="Branco S."/>
            <person name="Kuo A."/>
            <person name="LaButti K."/>
            <person name="Lipzen A."/>
            <person name="Andreopoulos W."/>
            <person name="Pangilinan J."/>
            <person name="Riley R."/>
            <person name="Hundley H."/>
            <person name="Na H."/>
            <person name="Barry K."/>
            <person name="Grigoriev I.V."/>
            <person name="Stajich J.E."/>
            <person name="Kennedy P.G."/>
        </authorList>
    </citation>
    <scope>NUCLEOTIDE SEQUENCE</scope>
    <source>
        <strain evidence="3">FC203</strain>
    </source>
</reference>
<evidence type="ECO:0000313" key="3">
    <source>
        <dbReference type="EMBL" id="KAG1895060.1"/>
    </source>
</evidence>
<dbReference type="RefSeq" id="XP_041220636.1">
    <property type="nucleotide sequence ID" value="XM_041369942.1"/>
</dbReference>
<proteinExistence type="predicted"/>
<dbReference type="Proteomes" id="UP001195769">
    <property type="component" value="Unassembled WGS sequence"/>
</dbReference>
<protein>
    <submittedName>
        <fullName evidence="3">Uncharacterized protein</fullName>
    </submittedName>
</protein>
<dbReference type="PANTHER" id="PTHR42862">
    <property type="entry name" value="DELTA-1-PYRROLINE-5-CARBOXYLATE DEHYDROGENASE 1, ISOFORM A-RELATED"/>
    <property type="match status" value="1"/>
</dbReference>
<keyword evidence="1" id="KW-0560">Oxidoreductase</keyword>
<dbReference type="GO" id="GO:0005759">
    <property type="term" value="C:mitochondrial matrix"/>
    <property type="evidence" value="ECO:0007669"/>
    <property type="project" value="TreeGrafter"/>
</dbReference>
<dbReference type="Gene3D" id="3.40.605.10">
    <property type="entry name" value="Aldehyde Dehydrogenase, Chain A, domain 1"/>
    <property type="match status" value="1"/>
</dbReference>
<evidence type="ECO:0000256" key="2">
    <source>
        <dbReference type="ARBA" id="ARBA00023027"/>
    </source>
</evidence>
<dbReference type="InterPro" id="IPR016161">
    <property type="entry name" value="Ald_DH/histidinol_DH"/>
</dbReference>
<dbReference type="SUPFAM" id="SSF53720">
    <property type="entry name" value="ALDH-like"/>
    <property type="match status" value="1"/>
</dbReference>
<evidence type="ECO:0000313" key="4">
    <source>
        <dbReference type="Proteomes" id="UP001195769"/>
    </source>
</evidence>
<dbReference type="GO" id="GO:0003842">
    <property type="term" value="F:L-glutamate gamma-semialdehyde dehydrogenase activity"/>
    <property type="evidence" value="ECO:0007669"/>
    <property type="project" value="TreeGrafter"/>
</dbReference>
<dbReference type="PANTHER" id="PTHR42862:SF1">
    <property type="entry name" value="DELTA-1-PYRROLINE-5-CARBOXYLATE DEHYDROGENASE 2, ISOFORM A-RELATED"/>
    <property type="match status" value="1"/>
</dbReference>
<gene>
    <name evidence="3" type="ORF">F5891DRAFT_1254089</name>
</gene>
<dbReference type="InterPro" id="IPR016163">
    <property type="entry name" value="Ald_DH_C"/>
</dbReference>
<accession>A0AAD4DVX1</accession>
<dbReference type="EMBL" id="JABBWK010000071">
    <property type="protein sequence ID" value="KAG1895060.1"/>
    <property type="molecule type" value="Genomic_DNA"/>
</dbReference>
<dbReference type="GO" id="GO:0010133">
    <property type="term" value="P:L-proline catabolic process to L-glutamate"/>
    <property type="evidence" value="ECO:0007669"/>
    <property type="project" value="TreeGrafter"/>
</dbReference>
<sequence>MCTFAKAQWEAMPRTIASPSSCVPVQSSLAASTVTNWWQLLRLVKGSAWQAEIDAVAEVSLRLLPVDLWVTFRICHIGDIAPQLCSIPLHRQQLHIPKAMERHCRKPRQVQSYPRIIGDTGGRNFHVVHKLADIRNAVLRAFEALSIKCSALSQLYVSSSIWSFGFKDPLLSEVAKIEVGPSSDFSNP</sequence>